<dbReference type="PROSITE" id="PS50109">
    <property type="entry name" value="HIS_KIN"/>
    <property type="match status" value="1"/>
</dbReference>
<dbReference type="PANTHER" id="PTHR45453">
    <property type="entry name" value="PHOSPHATE REGULON SENSOR PROTEIN PHOR"/>
    <property type="match status" value="1"/>
</dbReference>
<evidence type="ECO:0000256" key="14">
    <source>
        <dbReference type="SAM" id="Phobius"/>
    </source>
</evidence>
<comment type="caution">
    <text evidence="16">The sequence shown here is derived from an EMBL/GenBank/DDBJ whole genome shotgun (WGS) entry which is preliminary data.</text>
</comment>
<protein>
    <recommendedName>
        <fullName evidence="3">histidine kinase</fullName>
        <ecNumber evidence="3">2.7.13.3</ecNumber>
    </recommendedName>
</protein>
<feature type="transmembrane region" description="Helical" evidence="14">
    <location>
        <begin position="59"/>
        <end position="78"/>
    </location>
</feature>
<dbReference type="GO" id="GO:0005524">
    <property type="term" value="F:ATP binding"/>
    <property type="evidence" value="ECO:0007669"/>
    <property type="project" value="UniProtKB-KW"/>
</dbReference>
<evidence type="ECO:0000256" key="1">
    <source>
        <dbReference type="ARBA" id="ARBA00000085"/>
    </source>
</evidence>
<dbReference type="GO" id="GO:0016036">
    <property type="term" value="P:cellular response to phosphate starvation"/>
    <property type="evidence" value="ECO:0007669"/>
    <property type="project" value="TreeGrafter"/>
</dbReference>
<name>A0A5C6W685_9BACI</name>
<dbReference type="InterPro" id="IPR036097">
    <property type="entry name" value="HisK_dim/P_sf"/>
</dbReference>
<proteinExistence type="predicted"/>
<evidence type="ECO:0000256" key="4">
    <source>
        <dbReference type="ARBA" id="ARBA00022553"/>
    </source>
</evidence>
<dbReference type="Pfam" id="PF00512">
    <property type="entry name" value="HisKA"/>
    <property type="match status" value="1"/>
</dbReference>
<sequence>MNKKAKKKQIAIYMISRFIIYTLSSFTLISILSISILMLEDHQVFTGDFGNGIKRISDRIFVIALFLFIVSIFLIFILQYSQLIRYTATLSATIETINLEKKQDLRLPAIFKNVEEGIQRLQTELMEKERIAREAEQRKNDLIVYLAHDLKTPISSIIGYLILLRDEKNISEEMYQKFTNVAITNAERLDDLIDEFFEITRFNLSNVSLNYSKVNIGFMLEQLCFEFQPTFQIKNITYQLEGNKDLEIVCDANKIQRVFDNLISNAVHYSFENSEMSISIKEDADNVVIQFSNECYPVDQEKLSRIFEQFYRLDTSRSIRDGGTGLGLAIAKQIVEQHKGTITAASEDQKITFTVVLPRS</sequence>
<dbReference type="FunFam" id="3.30.565.10:FF:000013">
    <property type="entry name" value="Two-component sensor histidine kinase"/>
    <property type="match status" value="1"/>
</dbReference>
<gene>
    <name evidence="16" type="ORF">FS935_01195</name>
</gene>
<dbReference type="InterPro" id="IPR050351">
    <property type="entry name" value="BphY/WalK/GraS-like"/>
</dbReference>
<evidence type="ECO:0000256" key="13">
    <source>
        <dbReference type="SAM" id="Coils"/>
    </source>
</evidence>
<feature type="transmembrane region" description="Helical" evidence="14">
    <location>
        <begin position="12"/>
        <end position="39"/>
    </location>
</feature>
<evidence type="ECO:0000256" key="9">
    <source>
        <dbReference type="ARBA" id="ARBA00022840"/>
    </source>
</evidence>
<evidence type="ECO:0000256" key="7">
    <source>
        <dbReference type="ARBA" id="ARBA00022741"/>
    </source>
</evidence>
<dbReference type="Gene3D" id="1.10.287.130">
    <property type="match status" value="1"/>
</dbReference>
<evidence type="ECO:0000256" key="5">
    <source>
        <dbReference type="ARBA" id="ARBA00022679"/>
    </source>
</evidence>
<dbReference type="SMART" id="SM00388">
    <property type="entry name" value="HisKA"/>
    <property type="match status" value="1"/>
</dbReference>
<keyword evidence="9" id="KW-0067">ATP-binding</keyword>
<dbReference type="SMART" id="SM00387">
    <property type="entry name" value="HATPase_c"/>
    <property type="match status" value="1"/>
</dbReference>
<dbReference type="InterPro" id="IPR005467">
    <property type="entry name" value="His_kinase_dom"/>
</dbReference>
<organism evidence="16 17">
    <name type="scientific">Metabacillus litoralis</name>
    <dbReference type="NCBI Taxonomy" id="152268"/>
    <lineage>
        <taxon>Bacteria</taxon>
        <taxon>Bacillati</taxon>
        <taxon>Bacillota</taxon>
        <taxon>Bacilli</taxon>
        <taxon>Bacillales</taxon>
        <taxon>Bacillaceae</taxon>
        <taxon>Metabacillus</taxon>
    </lineage>
</organism>
<dbReference type="SUPFAM" id="SSF47384">
    <property type="entry name" value="Homodimeric domain of signal transducing histidine kinase"/>
    <property type="match status" value="1"/>
</dbReference>
<keyword evidence="7" id="KW-0547">Nucleotide-binding</keyword>
<keyword evidence="5" id="KW-0808">Transferase</keyword>
<dbReference type="InterPro" id="IPR004358">
    <property type="entry name" value="Sig_transdc_His_kin-like_C"/>
</dbReference>
<keyword evidence="12 14" id="KW-0472">Membrane</keyword>
<evidence type="ECO:0000256" key="2">
    <source>
        <dbReference type="ARBA" id="ARBA00004370"/>
    </source>
</evidence>
<evidence type="ECO:0000256" key="11">
    <source>
        <dbReference type="ARBA" id="ARBA00023012"/>
    </source>
</evidence>
<reference evidence="16 17" key="1">
    <citation type="journal article" date="2005" name="Int. J. Syst. Evol. Microbiol.">
        <title>Bacillus litoralis sp. nov., isolated from a tidal flat of the Yellow Sea in Korea.</title>
        <authorList>
            <person name="Yoon J.H."/>
            <person name="Oh T.K."/>
        </authorList>
    </citation>
    <scope>NUCLEOTIDE SEQUENCE [LARGE SCALE GENOMIC DNA]</scope>
    <source>
        <strain evidence="16 17">SW-211</strain>
    </source>
</reference>
<dbReference type="CDD" id="cd00075">
    <property type="entry name" value="HATPase"/>
    <property type="match status" value="1"/>
</dbReference>
<keyword evidence="11" id="KW-0902">Two-component regulatory system</keyword>
<dbReference type="OrthoDB" id="9792991at2"/>
<evidence type="ECO:0000256" key="10">
    <source>
        <dbReference type="ARBA" id="ARBA00022989"/>
    </source>
</evidence>
<dbReference type="GO" id="GO:0000155">
    <property type="term" value="F:phosphorelay sensor kinase activity"/>
    <property type="evidence" value="ECO:0007669"/>
    <property type="project" value="InterPro"/>
</dbReference>
<keyword evidence="17" id="KW-1185">Reference proteome</keyword>
<keyword evidence="10 14" id="KW-1133">Transmembrane helix</keyword>
<keyword evidence="6 14" id="KW-0812">Transmembrane</keyword>
<comment type="subcellular location">
    <subcellularLocation>
        <location evidence="2">Membrane</location>
    </subcellularLocation>
</comment>
<dbReference type="CDD" id="cd00082">
    <property type="entry name" value="HisKA"/>
    <property type="match status" value="1"/>
</dbReference>
<keyword evidence="8 16" id="KW-0418">Kinase</keyword>
<dbReference type="EMBL" id="VOQF01000001">
    <property type="protein sequence ID" value="TXC92843.1"/>
    <property type="molecule type" value="Genomic_DNA"/>
</dbReference>
<evidence type="ECO:0000256" key="8">
    <source>
        <dbReference type="ARBA" id="ARBA00022777"/>
    </source>
</evidence>
<evidence type="ECO:0000256" key="12">
    <source>
        <dbReference type="ARBA" id="ARBA00023136"/>
    </source>
</evidence>
<feature type="domain" description="Histidine kinase" evidence="15">
    <location>
        <begin position="145"/>
        <end position="360"/>
    </location>
</feature>
<dbReference type="GO" id="GO:0004721">
    <property type="term" value="F:phosphoprotein phosphatase activity"/>
    <property type="evidence" value="ECO:0007669"/>
    <property type="project" value="TreeGrafter"/>
</dbReference>
<dbReference type="Gene3D" id="3.30.565.10">
    <property type="entry name" value="Histidine kinase-like ATPase, C-terminal domain"/>
    <property type="match status" value="1"/>
</dbReference>
<dbReference type="InterPro" id="IPR003661">
    <property type="entry name" value="HisK_dim/P_dom"/>
</dbReference>
<dbReference type="InterPro" id="IPR003594">
    <property type="entry name" value="HATPase_dom"/>
</dbReference>
<dbReference type="Pfam" id="PF02518">
    <property type="entry name" value="HATPase_c"/>
    <property type="match status" value="1"/>
</dbReference>
<dbReference type="PRINTS" id="PR00344">
    <property type="entry name" value="BCTRLSENSOR"/>
</dbReference>
<keyword evidence="13" id="KW-0175">Coiled coil</keyword>
<feature type="coiled-coil region" evidence="13">
    <location>
        <begin position="111"/>
        <end position="138"/>
    </location>
</feature>
<accession>A0A5C6W685</accession>
<evidence type="ECO:0000256" key="3">
    <source>
        <dbReference type="ARBA" id="ARBA00012438"/>
    </source>
</evidence>
<evidence type="ECO:0000313" key="16">
    <source>
        <dbReference type="EMBL" id="TXC92843.1"/>
    </source>
</evidence>
<dbReference type="GO" id="GO:0005886">
    <property type="term" value="C:plasma membrane"/>
    <property type="evidence" value="ECO:0007669"/>
    <property type="project" value="TreeGrafter"/>
</dbReference>
<evidence type="ECO:0000259" key="15">
    <source>
        <dbReference type="PROSITE" id="PS50109"/>
    </source>
</evidence>
<dbReference type="SUPFAM" id="SSF55874">
    <property type="entry name" value="ATPase domain of HSP90 chaperone/DNA topoisomerase II/histidine kinase"/>
    <property type="match status" value="1"/>
</dbReference>
<dbReference type="AlphaFoldDB" id="A0A5C6W685"/>
<keyword evidence="4" id="KW-0597">Phosphoprotein</keyword>
<dbReference type="InterPro" id="IPR036890">
    <property type="entry name" value="HATPase_C_sf"/>
</dbReference>
<evidence type="ECO:0000313" key="17">
    <source>
        <dbReference type="Proteomes" id="UP000321363"/>
    </source>
</evidence>
<dbReference type="RefSeq" id="WP_146945705.1">
    <property type="nucleotide sequence ID" value="NZ_VOQF01000001.1"/>
</dbReference>
<comment type="catalytic activity">
    <reaction evidence="1">
        <text>ATP + protein L-histidine = ADP + protein N-phospho-L-histidine.</text>
        <dbReference type="EC" id="2.7.13.3"/>
    </reaction>
</comment>
<evidence type="ECO:0000256" key="6">
    <source>
        <dbReference type="ARBA" id="ARBA00022692"/>
    </source>
</evidence>
<dbReference type="PANTHER" id="PTHR45453:SF1">
    <property type="entry name" value="PHOSPHATE REGULON SENSOR PROTEIN PHOR"/>
    <property type="match status" value="1"/>
</dbReference>
<dbReference type="EC" id="2.7.13.3" evidence="3"/>
<dbReference type="Proteomes" id="UP000321363">
    <property type="component" value="Unassembled WGS sequence"/>
</dbReference>